<feature type="transmembrane region" description="Helical" evidence="1">
    <location>
        <begin position="99"/>
        <end position="117"/>
    </location>
</feature>
<dbReference type="PATRIC" id="fig|1450449.3.peg.2259"/>
<dbReference type="Pfam" id="PF14897">
    <property type="entry name" value="EpsG"/>
    <property type="match status" value="1"/>
</dbReference>
<reference evidence="2 3" key="1">
    <citation type="journal article" date="2014" name="Genome Announc.">
        <title>Genome Sequence of a Presumptive Mannheimia haemolytica Strain with an A1/A6-Cross-Reactive Serotype from a White-Tailed Deer (Odocoileus virginianus).</title>
        <authorList>
            <person name="Lawrence P.K."/>
            <person name="Bey R.F."/>
            <person name="Wiener B."/>
            <person name="Kittichotirat W."/>
            <person name="Bumgarner R.E."/>
        </authorList>
    </citation>
    <scope>NUCLEOTIDE SEQUENCE [LARGE SCALE GENOMIC DNA]</scope>
    <source>
        <strain evidence="2 3">PKL10</strain>
    </source>
</reference>
<keyword evidence="1" id="KW-0472">Membrane</keyword>
<evidence type="ECO:0000313" key="2">
    <source>
        <dbReference type="EMBL" id="EXI61328.1"/>
    </source>
</evidence>
<proteinExistence type="predicted"/>
<feature type="transmembrane region" description="Helical" evidence="1">
    <location>
        <begin position="126"/>
        <end position="151"/>
    </location>
</feature>
<comment type="caution">
    <text evidence="2">The sequence shown here is derived from an EMBL/GenBank/DDBJ whole genome shotgun (WGS) entry which is preliminary data.</text>
</comment>
<keyword evidence="1" id="KW-1133">Transmembrane helix</keyword>
<feature type="transmembrane region" description="Helical" evidence="1">
    <location>
        <begin position="324"/>
        <end position="342"/>
    </location>
</feature>
<dbReference type="Proteomes" id="UP000054123">
    <property type="component" value="Unassembled WGS sequence"/>
</dbReference>
<dbReference type="InterPro" id="IPR049458">
    <property type="entry name" value="EpsG-like"/>
</dbReference>
<feature type="transmembrane region" description="Helical" evidence="1">
    <location>
        <begin position="27"/>
        <end position="46"/>
    </location>
</feature>
<evidence type="ECO:0000313" key="3">
    <source>
        <dbReference type="Proteomes" id="UP000054123"/>
    </source>
</evidence>
<keyword evidence="3" id="KW-1185">Reference proteome</keyword>
<feature type="transmembrane region" description="Helical" evidence="1">
    <location>
        <begin position="163"/>
        <end position="187"/>
    </location>
</feature>
<dbReference type="EMBL" id="JANJ01000009">
    <property type="protein sequence ID" value="EXI61328.1"/>
    <property type="molecule type" value="Genomic_DNA"/>
</dbReference>
<dbReference type="OrthoDB" id="6636121at2"/>
<gene>
    <name evidence="2" type="ORF">AK33_11320</name>
</gene>
<dbReference type="RefSeq" id="WP_051498349.1">
    <property type="nucleotide sequence ID" value="NZ_AVSP01000018.1"/>
</dbReference>
<feature type="transmembrane region" description="Helical" evidence="1">
    <location>
        <begin position="283"/>
        <end position="312"/>
    </location>
</feature>
<feature type="transmembrane region" description="Helical" evidence="1">
    <location>
        <begin position="253"/>
        <end position="271"/>
    </location>
</feature>
<organism evidence="2 3">
    <name type="scientific">Mannheimia granulomatis</name>
    <dbReference type="NCBI Taxonomy" id="85402"/>
    <lineage>
        <taxon>Bacteria</taxon>
        <taxon>Pseudomonadati</taxon>
        <taxon>Pseudomonadota</taxon>
        <taxon>Gammaproteobacteria</taxon>
        <taxon>Pasteurellales</taxon>
        <taxon>Pasteurellaceae</taxon>
        <taxon>Mannheimia</taxon>
    </lineage>
</organism>
<sequence length="366" mass="43608">MFIYITILSLCIIGCVLDILNLKVRNFFFYFNLCVLFFVSVFRYNIGVDYATYEQSFKDALHLFDTNIEYFTEYNVVNIEYGYLIFESFVKIFTEQFEIFIVIYNIALFSFFTLAIVKNPYKNIQLFLLLCFVYPLYIIEAHRQAMAIAIFMYNIKNILEKRLFLYLFFVFLGFLFHKISLITLPFYFIINYVRINKNLLFFLLVITFLVSFFDVIGSLIQYANDSLNYLEAVRRVNHYYFVKNEPSLSNLPISAYLQRMLLFLIVVIFFAKTKEEYNYLVISYILLFLVFSNVGVLAGRVSGLFLISYLYYFSNLFFNLKSNVYRIVILIFIVLWGSAIFIKDINTIHPEFGTYNYIPYKTILEK</sequence>
<name>A0A011LVT7_9PAST</name>
<protein>
    <submittedName>
        <fullName evidence="2">Polysaccharide polymerase</fullName>
    </submittedName>
</protein>
<accession>A0A011LVT7</accession>
<evidence type="ECO:0000256" key="1">
    <source>
        <dbReference type="SAM" id="Phobius"/>
    </source>
</evidence>
<feature type="transmembrane region" description="Helical" evidence="1">
    <location>
        <begin position="6"/>
        <end position="22"/>
    </location>
</feature>
<dbReference type="AlphaFoldDB" id="A0A011LVT7"/>
<keyword evidence="1" id="KW-0812">Transmembrane</keyword>
<feature type="transmembrane region" description="Helical" evidence="1">
    <location>
        <begin position="199"/>
        <end position="220"/>
    </location>
</feature>